<comment type="similarity">
    <text evidence="2">Belongs to the nucleotide-sugar transporter family. SLC35B subfamily.</text>
</comment>
<protein>
    <submittedName>
        <fullName evidence="9">Uncharacterized protein</fullName>
    </submittedName>
</protein>
<evidence type="ECO:0000256" key="2">
    <source>
        <dbReference type="ARBA" id="ARBA00010694"/>
    </source>
</evidence>
<comment type="caution">
    <text evidence="9">The sequence shown here is derived from an EMBL/GenBank/DDBJ whole genome shotgun (WGS) entry which is preliminary data.</text>
</comment>
<dbReference type="EMBL" id="JAKROA010000001">
    <property type="protein sequence ID" value="KAL5112663.1"/>
    <property type="molecule type" value="Genomic_DNA"/>
</dbReference>
<evidence type="ECO:0000256" key="4">
    <source>
        <dbReference type="ARBA" id="ARBA00022692"/>
    </source>
</evidence>
<organism evidence="9 10">
    <name type="scientific">Taenia crassiceps</name>
    <dbReference type="NCBI Taxonomy" id="6207"/>
    <lineage>
        <taxon>Eukaryota</taxon>
        <taxon>Metazoa</taxon>
        <taxon>Spiralia</taxon>
        <taxon>Lophotrochozoa</taxon>
        <taxon>Platyhelminthes</taxon>
        <taxon>Cestoda</taxon>
        <taxon>Eucestoda</taxon>
        <taxon>Cyclophyllidea</taxon>
        <taxon>Taeniidae</taxon>
        <taxon>Taenia</taxon>
    </lineage>
</organism>
<dbReference type="Proteomes" id="UP001651158">
    <property type="component" value="Unassembled WGS sequence"/>
</dbReference>
<name>A0ABR4QSW5_9CEST</name>
<gene>
    <name evidence="9" type="ORF">TcWFU_008139</name>
</gene>
<evidence type="ECO:0000313" key="9">
    <source>
        <dbReference type="EMBL" id="KAL5112663.1"/>
    </source>
</evidence>
<dbReference type="SUPFAM" id="SSF103481">
    <property type="entry name" value="Multidrug resistance efflux transporter EmrE"/>
    <property type="match status" value="2"/>
</dbReference>
<dbReference type="PANTHER" id="PTHR10778:SF10">
    <property type="entry name" value="SOLUTE CARRIER FAMILY 35 MEMBER B1"/>
    <property type="match status" value="1"/>
</dbReference>
<proteinExistence type="inferred from homology"/>
<feature type="transmembrane region" description="Helical" evidence="8">
    <location>
        <begin position="172"/>
        <end position="193"/>
    </location>
</feature>
<comment type="subcellular location">
    <subcellularLocation>
        <location evidence="1">Endoplasmic reticulum membrane</location>
        <topology evidence="1">Multi-pass membrane protein</topology>
    </subcellularLocation>
</comment>
<keyword evidence="3" id="KW-0813">Transport</keyword>
<keyword evidence="5" id="KW-0256">Endoplasmic reticulum</keyword>
<evidence type="ECO:0000256" key="1">
    <source>
        <dbReference type="ARBA" id="ARBA00004477"/>
    </source>
</evidence>
<keyword evidence="4 8" id="KW-0812">Transmembrane</keyword>
<dbReference type="InterPro" id="IPR013657">
    <property type="entry name" value="SCL35B1-4/HUT1"/>
</dbReference>
<evidence type="ECO:0000256" key="6">
    <source>
        <dbReference type="ARBA" id="ARBA00022989"/>
    </source>
</evidence>
<evidence type="ECO:0000256" key="5">
    <source>
        <dbReference type="ARBA" id="ARBA00022824"/>
    </source>
</evidence>
<feature type="transmembrane region" description="Helical" evidence="8">
    <location>
        <begin position="213"/>
        <end position="241"/>
    </location>
</feature>
<evidence type="ECO:0000256" key="8">
    <source>
        <dbReference type="SAM" id="Phobius"/>
    </source>
</evidence>
<keyword evidence="6 8" id="KW-1133">Transmembrane helix</keyword>
<feature type="transmembrane region" description="Helical" evidence="8">
    <location>
        <begin position="145"/>
        <end position="165"/>
    </location>
</feature>
<dbReference type="Pfam" id="PF08449">
    <property type="entry name" value="UAA"/>
    <property type="match status" value="1"/>
</dbReference>
<evidence type="ECO:0000256" key="3">
    <source>
        <dbReference type="ARBA" id="ARBA00022448"/>
    </source>
</evidence>
<accession>A0ABR4QSW5</accession>
<keyword evidence="7 8" id="KW-0472">Membrane</keyword>
<feature type="transmembrane region" description="Helical" evidence="8">
    <location>
        <begin position="72"/>
        <end position="89"/>
    </location>
</feature>
<evidence type="ECO:0000313" key="10">
    <source>
        <dbReference type="Proteomes" id="UP001651158"/>
    </source>
</evidence>
<reference evidence="9 10" key="1">
    <citation type="journal article" date="2022" name="Front. Cell. Infect. Microbiol.">
        <title>The Genomes of Two Strains of Taenia crassiceps the Animal Model for the Study of Human Cysticercosis.</title>
        <authorList>
            <person name="Bobes R.J."/>
            <person name="Estrada K."/>
            <person name="Rios-Valencia D.G."/>
            <person name="Calderon-Gallegos A."/>
            <person name="de la Torre P."/>
            <person name="Carrero J.C."/>
            <person name="Sanchez-Flores A."/>
            <person name="Laclette J.P."/>
        </authorList>
    </citation>
    <scope>NUCLEOTIDE SEQUENCE [LARGE SCALE GENOMIC DNA]</scope>
    <source>
        <strain evidence="9">WFUcys</strain>
    </source>
</reference>
<evidence type="ECO:0000256" key="7">
    <source>
        <dbReference type="ARBA" id="ARBA00023136"/>
    </source>
</evidence>
<sequence length="276" mass="30395">MVIKFRPESKTNISPKDYALCAMCYIGAMFSSNASLRYVNYPTQVIGKSIKPIPVMLLSFLWARKRYPLKKYLFVGIITTGVSLFMYRGDTASKSGVSDGFGCGHLLLLLSLGLDGLTGGMQEDFRSRTQVGTYTLMLNLNAWSLLYLAIAIISTSEVVPFFVFVKNYPNTIFNILLFGIVSAVGQTFIYTMIVNFGSLMCSIVTTTRKFFTVFASVVLFGHTLSAHQVVGAGFVFVGLLADQTLGKQYHALRPASPLPQALASQTLPVRSRAKRE</sequence>
<dbReference type="InterPro" id="IPR037185">
    <property type="entry name" value="EmrE-like"/>
</dbReference>
<keyword evidence="10" id="KW-1185">Reference proteome</keyword>
<dbReference type="PANTHER" id="PTHR10778">
    <property type="entry name" value="SOLUTE CARRIER FAMILY 35 MEMBER B"/>
    <property type="match status" value="1"/>
</dbReference>